<dbReference type="SUPFAM" id="SSF143120">
    <property type="entry name" value="YefM-like"/>
    <property type="match status" value="1"/>
</dbReference>
<dbReference type="AlphaFoldDB" id="A0A1F7JCG3"/>
<evidence type="ECO:0000256" key="2">
    <source>
        <dbReference type="RuleBase" id="RU362080"/>
    </source>
</evidence>
<organism evidence="3 4">
    <name type="scientific">Candidatus Roizmanbacteria bacterium RIFCSPLOWO2_02_FULL_36_11</name>
    <dbReference type="NCBI Taxonomy" id="1802071"/>
    <lineage>
        <taxon>Bacteria</taxon>
        <taxon>Candidatus Roizmaniibacteriota</taxon>
    </lineage>
</organism>
<evidence type="ECO:0000313" key="4">
    <source>
        <dbReference type="Proteomes" id="UP000177418"/>
    </source>
</evidence>
<dbReference type="Proteomes" id="UP000177418">
    <property type="component" value="Unassembled WGS sequence"/>
</dbReference>
<sequence length="89" mass="10324">MLIISYYYVYMNTVSISQLKSRPAKIIDRAFDYPIAVEKRNQVKAYLIGKDLYEKLMAYIENYIDNKAVVSADFKKGKNFEDVANELGI</sequence>
<evidence type="ECO:0000313" key="3">
    <source>
        <dbReference type="EMBL" id="OGK53304.1"/>
    </source>
</evidence>
<dbReference type="InterPro" id="IPR036165">
    <property type="entry name" value="YefM-like_sf"/>
</dbReference>
<comment type="similarity">
    <text evidence="1 2">Belongs to the phD/YefM antitoxin family.</text>
</comment>
<dbReference type="InterPro" id="IPR006442">
    <property type="entry name" value="Antitoxin_Phd/YefM"/>
</dbReference>
<name>A0A1F7JCG3_9BACT</name>
<reference evidence="3 4" key="1">
    <citation type="journal article" date="2016" name="Nat. Commun.">
        <title>Thousands of microbial genomes shed light on interconnected biogeochemical processes in an aquifer system.</title>
        <authorList>
            <person name="Anantharaman K."/>
            <person name="Brown C.T."/>
            <person name="Hug L.A."/>
            <person name="Sharon I."/>
            <person name="Castelle C.J."/>
            <person name="Probst A.J."/>
            <person name="Thomas B.C."/>
            <person name="Singh A."/>
            <person name="Wilkins M.J."/>
            <person name="Karaoz U."/>
            <person name="Brodie E.L."/>
            <person name="Williams K.H."/>
            <person name="Hubbard S.S."/>
            <person name="Banfield J.F."/>
        </authorList>
    </citation>
    <scope>NUCLEOTIDE SEQUENCE [LARGE SCALE GENOMIC DNA]</scope>
</reference>
<evidence type="ECO:0000256" key="1">
    <source>
        <dbReference type="ARBA" id="ARBA00009981"/>
    </source>
</evidence>
<gene>
    <name evidence="3" type="ORF">A3H78_03300</name>
</gene>
<dbReference type="Pfam" id="PF02604">
    <property type="entry name" value="PhdYeFM_antitox"/>
    <property type="match status" value="1"/>
</dbReference>
<comment type="caution">
    <text evidence="3">The sequence shown here is derived from an EMBL/GenBank/DDBJ whole genome shotgun (WGS) entry which is preliminary data.</text>
</comment>
<protein>
    <recommendedName>
        <fullName evidence="2">Antitoxin</fullName>
    </recommendedName>
</protein>
<comment type="function">
    <text evidence="2">Antitoxin component of a type II toxin-antitoxin (TA) system.</text>
</comment>
<proteinExistence type="inferred from homology"/>
<accession>A0A1F7JCG3</accession>
<dbReference type="EMBL" id="MGAV01000021">
    <property type="protein sequence ID" value="OGK53304.1"/>
    <property type="molecule type" value="Genomic_DNA"/>
</dbReference>